<dbReference type="EMBL" id="VSSQ01063631">
    <property type="protein sequence ID" value="MPN16637.1"/>
    <property type="molecule type" value="Genomic_DNA"/>
</dbReference>
<proteinExistence type="predicted"/>
<gene>
    <name evidence="2" type="primary">moeB_9</name>
    <name evidence="2" type="ORF">SDC9_163982</name>
</gene>
<dbReference type="SUPFAM" id="SSF69572">
    <property type="entry name" value="Activating enzymes of the ubiquitin-like proteins"/>
    <property type="match status" value="1"/>
</dbReference>
<dbReference type="Gene3D" id="3.40.50.720">
    <property type="entry name" value="NAD(P)-binding Rossmann-like Domain"/>
    <property type="match status" value="1"/>
</dbReference>
<dbReference type="EC" id="2.7.7.80" evidence="2"/>
<dbReference type="GO" id="GO:0061605">
    <property type="term" value="F:molybdopterin-synthase adenylyltransferase activity"/>
    <property type="evidence" value="ECO:0007669"/>
    <property type="project" value="UniProtKB-EC"/>
</dbReference>
<dbReference type="InterPro" id="IPR035985">
    <property type="entry name" value="Ubiquitin-activating_enz"/>
</dbReference>
<dbReference type="GO" id="GO:0004792">
    <property type="term" value="F:thiosulfate-cyanide sulfurtransferase activity"/>
    <property type="evidence" value="ECO:0007669"/>
    <property type="project" value="TreeGrafter"/>
</dbReference>
<feature type="domain" description="THIF-type NAD/FAD binding fold" evidence="1">
    <location>
        <begin position="2"/>
        <end position="205"/>
    </location>
</feature>
<accession>A0A645FQD1</accession>
<dbReference type="Pfam" id="PF00899">
    <property type="entry name" value="ThiF"/>
    <property type="match status" value="1"/>
</dbReference>
<keyword evidence="2" id="KW-0808">Transferase</keyword>
<dbReference type="PANTHER" id="PTHR10953">
    <property type="entry name" value="UBIQUITIN-ACTIVATING ENZYME E1"/>
    <property type="match status" value="1"/>
</dbReference>
<evidence type="ECO:0000313" key="2">
    <source>
        <dbReference type="EMBL" id="MPN16637.1"/>
    </source>
</evidence>
<organism evidence="2">
    <name type="scientific">bioreactor metagenome</name>
    <dbReference type="NCBI Taxonomy" id="1076179"/>
    <lineage>
        <taxon>unclassified sequences</taxon>
        <taxon>metagenomes</taxon>
        <taxon>ecological metagenomes</taxon>
    </lineage>
</organism>
<dbReference type="InterPro" id="IPR045886">
    <property type="entry name" value="ThiF/MoeB/HesA"/>
</dbReference>
<reference evidence="2" key="1">
    <citation type="submission" date="2019-08" db="EMBL/GenBank/DDBJ databases">
        <authorList>
            <person name="Kucharzyk K."/>
            <person name="Murdoch R.W."/>
            <person name="Higgins S."/>
            <person name="Loffler F."/>
        </authorList>
    </citation>
    <scope>NUCLEOTIDE SEQUENCE</scope>
</reference>
<evidence type="ECO:0000259" key="1">
    <source>
        <dbReference type="Pfam" id="PF00899"/>
    </source>
</evidence>
<dbReference type="InterPro" id="IPR000594">
    <property type="entry name" value="ThiF_NAD_FAD-bd"/>
</dbReference>
<dbReference type="PANTHER" id="PTHR10953:SF102">
    <property type="entry name" value="ADENYLYLTRANSFERASE AND SULFURTRANSFERASE MOCS3"/>
    <property type="match status" value="1"/>
</dbReference>
<keyword evidence="2" id="KW-0548">Nucleotidyltransferase</keyword>
<comment type="caution">
    <text evidence="2">The sequence shown here is derived from an EMBL/GenBank/DDBJ whole genome shotgun (WGS) entry which is preliminary data.</text>
</comment>
<name>A0A645FQD1_9ZZZZ</name>
<sequence length="211" mass="21831">MAVIGCGGLGCNVITQLAMAGVGEMVLVDKDAPSESDLNRQFIYAGRRPAPKAELAAEWVGQISERTKAVPMSKELNSGNVGSVLKGCDIAVDCLDNNESRLVLNAGVLSKGIPLVHGAADGPLGQVTVVVPGRTACLECFLPEVRPGIIPAIGSVVSVIGGIEATETIKMISGKGKPLVGRLLSLKASTWDIRIAELERRPGCTGCSGND</sequence>
<dbReference type="GO" id="GO:0008641">
    <property type="term" value="F:ubiquitin-like modifier activating enzyme activity"/>
    <property type="evidence" value="ECO:0007669"/>
    <property type="project" value="InterPro"/>
</dbReference>
<dbReference type="GO" id="GO:0005737">
    <property type="term" value="C:cytoplasm"/>
    <property type="evidence" value="ECO:0007669"/>
    <property type="project" value="TreeGrafter"/>
</dbReference>
<protein>
    <submittedName>
        <fullName evidence="2">Molybdopterin-synthase adenylyltransferase</fullName>
        <ecNumber evidence="2">2.7.7.80</ecNumber>
    </submittedName>
</protein>
<dbReference type="AlphaFoldDB" id="A0A645FQD1"/>
<dbReference type="CDD" id="cd00757">
    <property type="entry name" value="ThiF_MoeB_HesA_family"/>
    <property type="match status" value="1"/>
</dbReference>